<name>A0A5E4M3E0_9HEMI</name>
<organism evidence="1 2">
    <name type="scientific">Cinara cedri</name>
    <dbReference type="NCBI Taxonomy" id="506608"/>
    <lineage>
        <taxon>Eukaryota</taxon>
        <taxon>Metazoa</taxon>
        <taxon>Ecdysozoa</taxon>
        <taxon>Arthropoda</taxon>
        <taxon>Hexapoda</taxon>
        <taxon>Insecta</taxon>
        <taxon>Pterygota</taxon>
        <taxon>Neoptera</taxon>
        <taxon>Paraneoptera</taxon>
        <taxon>Hemiptera</taxon>
        <taxon>Sternorrhyncha</taxon>
        <taxon>Aphidomorpha</taxon>
        <taxon>Aphidoidea</taxon>
        <taxon>Aphididae</taxon>
        <taxon>Lachninae</taxon>
        <taxon>Cinara</taxon>
    </lineage>
</organism>
<accession>A0A5E4M3E0</accession>
<reference evidence="1 2" key="1">
    <citation type="submission" date="2019-08" db="EMBL/GenBank/DDBJ databases">
        <authorList>
            <person name="Alioto T."/>
            <person name="Alioto T."/>
            <person name="Gomez Garrido J."/>
        </authorList>
    </citation>
    <scope>NUCLEOTIDE SEQUENCE [LARGE SCALE GENOMIC DNA]</scope>
</reference>
<dbReference type="EMBL" id="CABPRJ010000019">
    <property type="protein sequence ID" value="VVC25734.1"/>
    <property type="molecule type" value="Genomic_DNA"/>
</dbReference>
<evidence type="ECO:0000313" key="2">
    <source>
        <dbReference type="Proteomes" id="UP000325440"/>
    </source>
</evidence>
<evidence type="ECO:0000313" key="1">
    <source>
        <dbReference type="EMBL" id="VVC25734.1"/>
    </source>
</evidence>
<keyword evidence="2" id="KW-1185">Reference proteome</keyword>
<dbReference type="Proteomes" id="UP000325440">
    <property type="component" value="Unassembled WGS sequence"/>
</dbReference>
<sequence>MFADDTVIMKTNEDQQTATEWLQSEKSVHVNHTLRKTVYKPVLLDQQTIKHEPKRSELDLTSKRLLYAMIIKPIWTYGIQLWGCVNKSNIEIIQRCQNIALHTIIAAYRYDKNCIHRDKMITFVQDEISKFALKHEKKLDQHTNPAAI</sequence>
<evidence type="ECO:0008006" key="3">
    <source>
        <dbReference type="Google" id="ProtNLM"/>
    </source>
</evidence>
<protein>
    <recommendedName>
        <fullName evidence="3">Reverse transcriptase domain</fullName>
    </recommendedName>
</protein>
<proteinExistence type="predicted"/>
<dbReference type="OrthoDB" id="6597291at2759"/>
<dbReference type="AlphaFoldDB" id="A0A5E4M3E0"/>
<gene>
    <name evidence="1" type="ORF">CINCED_3A020941</name>
</gene>